<accession>A0A974GYL4</accession>
<feature type="region of interest" description="Disordered" evidence="1">
    <location>
        <begin position="1"/>
        <end position="45"/>
    </location>
</feature>
<name>A0A974GYL4_XENLA</name>
<organism evidence="2">
    <name type="scientific">Xenopus laevis</name>
    <name type="common">African clawed frog</name>
    <dbReference type="NCBI Taxonomy" id="8355"/>
    <lineage>
        <taxon>Eukaryota</taxon>
        <taxon>Metazoa</taxon>
        <taxon>Chordata</taxon>
        <taxon>Craniata</taxon>
        <taxon>Vertebrata</taxon>
        <taxon>Euteleostomi</taxon>
        <taxon>Amphibia</taxon>
        <taxon>Batrachia</taxon>
        <taxon>Anura</taxon>
        <taxon>Pipoidea</taxon>
        <taxon>Pipidae</taxon>
        <taxon>Xenopodinae</taxon>
        <taxon>Xenopus</taxon>
        <taxon>Xenopus</taxon>
    </lineage>
</organism>
<evidence type="ECO:0000256" key="1">
    <source>
        <dbReference type="SAM" id="MobiDB-lite"/>
    </source>
</evidence>
<dbReference type="EMBL" id="KV496531">
    <property type="protein sequence ID" value="OCT55371.1"/>
    <property type="molecule type" value="Genomic_DNA"/>
</dbReference>
<reference evidence="2" key="1">
    <citation type="submission" date="2016-05" db="EMBL/GenBank/DDBJ databases">
        <title>WGS assembly of Xenopus laevis.</title>
        <authorList>
            <person name="Session A."/>
            <person name="Uno Y."/>
            <person name="Kwon T."/>
            <person name="Chapman J."/>
            <person name="Toyoda A."/>
            <person name="Takahashi S."/>
            <person name="Fukui A."/>
            <person name="Hikosaka A."/>
            <person name="Putnam N."/>
            <person name="Stites J."/>
            <person name="Van Heeringen S."/>
            <person name="Quigley I."/>
            <person name="Heinz S."/>
            <person name="Hellsten U."/>
            <person name="Lyons J."/>
            <person name="Suzuki A."/>
            <person name="Kondo M."/>
            <person name="Ogino H."/>
            <person name="Ochi H."/>
            <person name="Bogdanovic O."/>
            <person name="Lister R."/>
            <person name="Georgiou G."/>
            <person name="Paranjpe S."/>
            <person name="Van Kruijsbergen I."/>
            <person name="Mozaffari S."/>
            <person name="Shu S."/>
            <person name="Schmutz J."/>
            <person name="Jenkins J."/>
            <person name="Grimwood J."/>
            <person name="Carlson J."/>
            <person name="Mitros T."/>
            <person name="Simakov O."/>
            <person name="Heald R."/>
            <person name="Miller K."/>
            <person name="Haudenschild C."/>
            <person name="Kuroki Y."/>
            <person name="Tanaka T."/>
            <person name="Michiue T."/>
            <person name="Watanabe M."/>
            <person name="Kinoshita T."/>
            <person name="Ohta Y."/>
            <person name="Mawaribuchi S."/>
            <person name="Suzuki Y."/>
            <person name="Haramoto Y."/>
            <person name="Yamamoto T."/>
            <person name="Takagi C."/>
            <person name="Kitzman J."/>
            <person name="Shendure J."/>
            <person name="Nakayama T."/>
            <person name="Izutsu Y."/>
            <person name="Robert J."/>
            <person name="Dichmann D."/>
            <person name="Flajnik M."/>
            <person name="Houston D."/>
            <person name="Marcotte E."/>
            <person name="Wallingford J."/>
            <person name="Ito Y."/>
            <person name="Asashima M."/>
            <person name="Ueno N."/>
            <person name="Matsuda Y."/>
            <person name="Jan Veenstra G."/>
            <person name="Fujiyama A."/>
            <person name="Harland R."/>
            <person name="Taira M."/>
            <person name="Rokhsar D.S."/>
        </authorList>
    </citation>
    <scope>NUCLEOTIDE SEQUENCE</scope>
    <source>
        <strain evidence="2">J</strain>
        <tissue evidence="2">Blood</tissue>
    </source>
</reference>
<gene>
    <name evidence="2" type="ORF">XELAEV_18002675mg</name>
</gene>
<evidence type="ECO:0000313" key="2">
    <source>
        <dbReference type="EMBL" id="OCT55371.1"/>
    </source>
</evidence>
<sequence>MLPVPEMEDKLPHLGPKKTKDSEPDDETPIPSKREPQGEQHNQSFHCFESHIMSVLSGLADWYKGKFYPASLPEAKS</sequence>
<feature type="compositionally biased region" description="Basic and acidic residues" evidence="1">
    <location>
        <begin position="7"/>
        <end position="22"/>
    </location>
</feature>
<dbReference type="AlphaFoldDB" id="A0A974GYL4"/>
<proteinExistence type="predicted"/>
<dbReference type="Proteomes" id="UP000694892">
    <property type="component" value="Unassembled WGS sequence"/>
</dbReference>
<protein>
    <submittedName>
        <fullName evidence="2">Uncharacterized protein</fullName>
    </submittedName>
</protein>